<protein>
    <submittedName>
        <fullName evidence="1">Uncharacterized protein</fullName>
    </submittedName>
</protein>
<dbReference type="EMBL" id="JAACJK010000221">
    <property type="protein sequence ID" value="KAF5314758.1"/>
    <property type="molecule type" value="Genomic_DNA"/>
</dbReference>
<sequence length="287" mass="32066">MYTDERLQVPLLPFPNTVAESKPFSQRSHIWQPRLSLPGRSIWFLTPRILIFVGICLVWSHLYVSPAAPGPDLDLNAPPLYADLIDFQAHLPQHNLSLPFPEGASGRYVKFSSQAHEVGWNNVLTDIALLAFLAYKSQRAYVFQDYVWAPSHYPWVVDKTLEREAPPRTPLGALIGGPITGAPWPPGDNSTPRSIHESHWHIVCPKERVKQIWTHEVKREHALHSASGKQVFGWLMSLSSKCKWPTNSTALCWMLVSASSETVTVGHTGFLHTALTATDGRVSVLGL</sequence>
<dbReference type="AlphaFoldDB" id="A0A8H5EWN1"/>
<accession>A0A8H5EWN1</accession>
<evidence type="ECO:0000313" key="1">
    <source>
        <dbReference type="EMBL" id="KAF5314758.1"/>
    </source>
</evidence>
<reference evidence="1 2" key="1">
    <citation type="journal article" date="2020" name="ISME J.">
        <title>Uncovering the hidden diversity of litter-decomposition mechanisms in mushroom-forming fungi.</title>
        <authorList>
            <person name="Floudas D."/>
            <person name="Bentzer J."/>
            <person name="Ahren D."/>
            <person name="Johansson T."/>
            <person name="Persson P."/>
            <person name="Tunlid A."/>
        </authorList>
    </citation>
    <scope>NUCLEOTIDE SEQUENCE [LARGE SCALE GENOMIC DNA]</scope>
    <source>
        <strain evidence="1 2">CBS 175.51</strain>
    </source>
</reference>
<name>A0A8H5EWN1_9AGAR</name>
<evidence type="ECO:0000313" key="2">
    <source>
        <dbReference type="Proteomes" id="UP000541558"/>
    </source>
</evidence>
<dbReference type="Proteomes" id="UP000541558">
    <property type="component" value="Unassembled WGS sequence"/>
</dbReference>
<keyword evidence="2" id="KW-1185">Reference proteome</keyword>
<proteinExistence type="predicted"/>
<comment type="caution">
    <text evidence="1">The sequence shown here is derived from an EMBL/GenBank/DDBJ whole genome shotgun (WGS) entry which is preliminary data.</text>
</comment>
<gene>
    <name evidence="1" type="ORF">D9611_007178</name>
</gene>
<organism evidence="1 2">
    <name type="scientific">Ephemerocybe angulata</name>
    <dbReference type="NCBI Taxonomy" id="980116"/>
    <lineage>
        <taxon>Eukaryota</taxon>
        <taxon>Fungi</taxon>
        <taxon>Dikarya</taxon>
        <taxon>Basidiomycota</taxon>
        <taxon>Agaricomycotina</taxon>
        <taxon>Agaricomycetes</taxon>
        <taxon>Agaricomycetidae</taxon>
        <taxon>Agaricales</taxon>
        <taxon>Agaricineae</taxon>
        <taxon>Psathyrellaceae</taxon>
        <taxon>Ephemerocybe</taxon>
    </lineage>
</organism>
<dbReference type="OrthoDB" id="2559662at2759"/>